<reference evidence="4" key="1">
    <citation type="submission" date="2023-02" db="EMBL/GenBank/DDBJ databases">
        <title>The sequence of Aeromonas hydrophila K533.</title>
        <authorList>
            <person name="Luo X."/>
        </authorList>
    </citation>
    <scope>NUCLEOTIDE SEQUENCE</scope>
    <source>
        <strain evidence="4">K533</strain>
    </source>
</reference>
<dbReference type="InterPro" id="IPR054612">
    <property type="entry name" value="Phage_capsid-like_C"/>
</dbReference>
<accession>A0AAX3PDT5</accession>
<dbReference type="Pfam" id="PF05065">
    <property type="entry name" value="Phage_capsid"/>
    <property type="match status" value="1"/>
</dbReference>
<feature type="coiled-coil region" evidence="2">
    <location>
        <begin position="25"/>
        <end position="73"/>
    </location>
</feature>
<evidence type="ECO:0000259" key="3">
    <source>
        <dbReference type="Pfam" id="PF05065"/>
    </source>
</evidence>
<dbReference type="InterPro" id="IPR024455">
    <property type="entry name" value="Phage_capsid"/>
</dbReference>
<evidence type="ECO:0000256" key="2">
    <source>
        <dbReference type="SAM" id="Coils"/>
    </source>
</evidence>
<comment type="subcellular location">
    <subcellularLocation>
        <location evidence="1">Virion</location>
    </subcellularLocation>
</comment>
<dbReference type="EMBL" id="CP118942">
    <property type="protein sequence ID" value="WEE28325.1"/>
    <property type="molecule type" value="Genomic_DNA"/>
</dbReference>
<evidence type="ECO:0000313" key="4">
    <source>
        <dbReference type="EMBL" id="WEE28325.1"/>
    </source>
</evidence>
<organism evidence="4 5">
    <name type="scientific">Aeromonas hydrophila</name>
    <dbReference type="NCBI Taxonomy" id="644"/>
    <lineage>
        <taxon>Bacteria</taxon>
        <taxon>Pseudomonadati</taxon>
        <taxon>Pseudomonadota</taxon>
        <taxon>Gammaproteobacteria</taxon>
        <taxon>Aeromonadales</taxon>
        <taxon>Aeromonadaceae</taxon>
        <taxon>Aeromonas</taxon>
    </lineage>
</organism>
<proteinExistence type="predicted"/>
<gene>
    <name evidence="4" type="ORF">PY771_08405</name>
</gene>
<dbReference type="SUPFAM" id="SSF56563">
    <property type="entry name" value="Major capsid protein gp5"/>
    <property type="match status" value="1"/>
</dbReference>
<dbReference type="RefSeq" id="WP_275115883.1">
    <property type="nucleotide sequence ID" value="NZ_CP118942.1"/>
</dbReference>
<name>A0AAX3PDT5_AERHY</name>
<protein>
    <submittedName>
        <fullName evidence="4">Phage major capsid protein</fullName>
    </submittedName>
</protein>
<dbReference type="Proteomes" id="UP001214666">
    <property type="component" value="Chromosome"/>
</dbReference>
<keyword evidence="2" id="KW-0175">Coiled coil</keyword>
<sequence>MDIQETLTQVATKQAEFIEKNASAVTAITDEVQEIKSQVNELAETKSAVNTALASTQETITSLQEQIEQLQDAQAKGMHSMSTVQEPIANLKFTDYVTALTKAVQEKQYGEVKSILNSQDPNLALMFLPTYTNDVVVRLKDMSPIFTYAKIKPVSGVNDQTMIKVQLKDCSEIRTGVGENKEGAIVVDTGTGEFADYKPTWSKLESKLTITVEFAQDGEIDVGTMIATIPDLMTRKAAYVALYGDSKMKGLLSMFKSILPDAERAYNEFQYLEMPKGFGDDFEITITTLQDMIASMPLEYRKKDLPLVMGENLFNKLTRCQNKAGQQLITNLYTDGYDGRILNRPVIIDPYMPDYRVADSVVLMFGDFERAVQFYSIDGAHEIQKSAEQAGNTHIYDSMRMGLRMNDSFALKALKTPKAAK</sequence>
<dbReference type="AlphaFoldDB" id="A0AAX3PDT5"/>
<evidence type="ECO:0000313" key="5">
    <source>
        <dbReference type="Proteomes" id="UP001214666"/>
    </source>
</evidence>
<dbReference type="NCBIfam" id="TIGR01554">
    <property type="entry name" value="major_cap_HK97"/>
    <property type="match status" value="1"/>
</dbReference>
<evidence type="ECO:0000256" key="1">
    <source>
        <dbReference type="ARBA" id="ARBA00004328"/>
    </source>
</evidence>
<feature type="domain" description="Phage capsid-like C-terminal" evidence="3">
    <location>
        <begin position="129"/>
        <end position="415"/>
    </location>
</feature>